<evidence type="ECO:0000256" key="1">
    <source>
        <dbReference type="SAM" id="Phobius"/>
    </source>
</evidence>
<name>A0A4U5M6Q7_STECR</name>
<dbReference type="Proteomes" id="UP000298663">
    <property type="component" value="Unassembled WGS sequence"/>
</dbReference>
<keyword evidence="1" id="KW-0472">Membrane</keyword>
<reference evidence="2 3" key="2">
    <citation type="journal article" date="2019" name="G3 (Bethesda)">
        <title>Hybrid Assembly of the Genome of the Entomopathogenic Nematode Steinernema carpocapsae Identifies the X-Chromosome.</title>
        <authorList>
            <person name="Serra L."/>
            <person name="Macchietto M."/>
            <person name="Macias-Munoz A."/>
            <person name="McGill C.J."/>
            <person name="Rodriguez I.M."/>
            <person name="Rodriguez B."/>
            <person name="Murad R."/>
            <person name="Mortazavi A."/>
        </authorList>
    </citation>
    <scope>NUCLEOTIDE SEQUENCE [LARGE SCALE GENOMIC DNA]</scope>
    <source>
        <strain evidence="2 3">ALL</strain>
    </source>
</reference>
<evidence type="ECO:0000313" key="2">
    <source>
        <dbReference type="EMBL" id="TKR64233.1"/>
    </source>
</evidence>
<reference evidence="2 3" key="1">
    <citation type="journal article" date="2015" name="Genome Biol.">
        <title>Comparative genomics of Steinernema reveals deeply conserved gene regulatory networks.</title>
        <authorList>
            <person name="Dillman A.R."/>
            <person name="Macchietto M."/>
            <person name="Porter C.F."/>
            <person name="Rogers A."/>
            <person name="Williams B."/>
            <person name="Antoshechkin I."/>
            <person name="Lee M.M."/>
            <person name="Goodwin Z."/>
            <person name="Lu X."/>
            <person name="Lewis E.E."/>
            <person name="Goodrich-Blair H."/>
            <person name="Stock S.P."/>
            <person name="Adams B.J."/>
            <person name="Sternberg P.W."/>
            <person name="Mortazavi A."/>
        </authorList>
    </citation>
    <scope>NUCLEOTIDE SEQUENCE [LARGE SCALE GENOMIC DNA]</scope>
    <source>
        <strain evidence="2 3">ALL</strain>
    </source>
</reference>
<dbReference type="EMBL" id="AZBU02000009">
    <property type="protein sequence ID" value="TKR64233.1"/>
    <property type="molecule type" value="Genomic_DNA"/>
</dbReference>
<feature type="transmembrane region" description="Helical" evidence="1">
    <location>
        <begin position="37"/>
        <end position="57"/>
    </location>
</feature>
<proteinExistence type="predicted"/>
<comment type="caution">
    <text evidence="2">The sequence shown here is derived from an EMBL/GenBank/DDBJ whole genome shotgun (WGS) entry which is preliminary data.</text>
</comment>
<keyword evidence="1" id="KW-0812">Transmembrane</keyword>
<gene>
    <name evidence="2" type="ORF">L596_024803</name>
</gene>
<sequence length="77" mass="8554">MFTTFSPIAKTSVCCDIGVTSFVFLYGRVKKGKFGNLFFDGFRGALFLALFWALAILMQEGHIAKLMELDSVMSFNG</sequence>
<protein>
    <submittedName>
        <fullName evidence="2">Uncharacterized protein</fullName>
    </submittedName>
</protein>
<dbReference type="AlphaFoldDB" id="A0A4U5M6Q7"/>
<keyword evidence="1" id="KW-1133">Transmembrane helix</keyword>
<accession>A0A4U5M6Q7</accession>
<organism evidence="2 3">
    <name type="scientific">Steinernema carpocapsae</name>
    <name type="common">Entomopathogenic nematode</name>
    <dbReference type="NCBI Taxonomy" id="34508"/>
    <lineage>
        <taxon>Eukaryota</taxon>
        <taxon>Metazoa</taxon>
        <taxon>Ecdysozoa</taxon>
        <taxon>Nematoda</taxon>
        <taxon>Chromadorea</taxon>
        <taxon>Rhabditida</taxon>
        <taxon>Tylenchina</taxon>
        <taxon>Panagrolaimomorpha</taxon>
        <taxon>Strongyloidoidea</taxon>
        <taxon>Steinernematidae</taxon>
        <taxon>Steinernema</taxon>
    </lineage>
</organism>
<keyword evidence="3" id="KW-1185">Reference proteome</keyword>
<evidence type="ECO:0000313" key="3">
    <source>
        <dbReference type="Proteomes" id="UP000298663"/>
    </source>
</evidence>